<keyword evidence="3" id="KW-1185">Reference proteome</keyword>
<sequence length="244" mass="27906">MGTRHIICIFWKGKFLVAQYGQWDGYPEGQGVKIFRFLSVQRNIDHLKDGLEKRVYYPTIEQLRTMQAEVDNWEHNFFQNGGIAFGNERNGWLVLYPSLARDTGAQILRLIAHASMVKEDEETREEKDDKSTEVEKSDEKNGDSSSAVGSKETRIPIQLQLGFVNDGLFCEWAYVIDLDNEVFEVFGGTVDKDDHHRFKDVGDERDSVPGLVCSLKFSELQLMKSQEEFLGKVKDVLEGTLESD</sequence>
<accession>A0AAJ0HUK5</accession>
<evidence type="ECO:0000313" key="3">
    <source>
        <dbReference type="Proteomes" id="UP001275084"/>
    </source>
</evidence>
<proteinExistence type="predicted"/>
<evidence type="ECO:0000313" key="2">
    <source>
        <dbReference type="EMBL" id="KAK3362904.1"/>
    </source>
</evidence>
<dbReference type="Proteomes" id="UP001275084">
    <property type="component" value="Unassembled WGS sequence"/>
</dbReference>
<feature type="compositionally biased region" description="Basic and acidic residues" evidence="1">
    <location>
        <begin position="124"/>
        <end position="142"/>
    </location>
</feature>
<dbReference type="EMBL" id="JAUIQD010000001">
    <property type="protein sequence ID" value="KAK3362904.1"/>
    <property type="molecule type" value="Genomic_DNA"/>
</dbReference>
<reference evidence="2" key="2">
    <citation type="submission" date="2023-06" db="EMBL/GenBank/DDBJ databases">
        <authorList>
            <consortium name="Lawrence Berkeley National Laboratory"/>
            <person name="Haridas S."/>
            <person name="Hensen N."/>
            <person name="Bonometti L."/>
            <person name="Westerberg I."/>
            <person name="Brannstrom I.O."/>
            <person name="Guillou S."/>
            <person name="Cros-Aarteil S."/>
            <person name="Calhoun S."/>
            <person name="Kuo A."/>
            <person name="Mondo S."/>
            <person name="Pangilinan J."/>
            <person name="Riley R."/>
            <person name="Labutti K."/>
            <person name="Andreopoulos B."/>
            <person name="Lipzen A."/>
            <person name="Chen C."/>
            <person name="Yanf M."/>
            <person name="Daum C."/>
            <person name="Ng V."/>
            <person name="Clum A."/>
            <person name="Steindorff A."/>
            <person name="Ohm R."/>
            <person name="Martin F."/>
            <person name="Silar P."/>
            <person name="Natvig D."/>
            <person name="Lalanne C."/>
            <person name="Gautier V."/>
            <person name="Ament-Velasquez S.L."/>
            <person name="Kruys A."/>
            <person name="Hutchinson M.I."/>
            <person name="Powell A.J."/>
            <person name="Barry K."/>
            <person name="Miller A.N."/>
            <person name="Grigoriev I.V."/>
            <person name="Debuchy R."/>
            <person name="Gladieux P."/>
            <person name="Thoren M.H."/>
            <person name="Johannesson H."/>
        </authorList>
    </citation>
    <scope>NUCLEOTIDE SEQUENCE</scope>
    <source>
        <strain evidence="2">CBS 955.72</strain>
    </source>
</reference>
<gene>
    <name evidence="2" type="ORF">B0T25DRAFT_587031</name>
</gene>
<reference evidence="2" key="1">
    <citation type="journal article" date="2023" name="Mol. Phylogenet. Evol.">
        <title>Genome-scale phylogeny and comparative genomics of the fungal order Sordariales.</title>
        <authorList>
            <person name="Hensen N."/>
            <person name="Bonometti L."/>
            <person name="Westerberg I."/>
            <person name="Brannstrom I.O."/>
            <person name="Guillou S."/>
            <person name="Cros-Aarteil S."/>
            <person name="Calhoun S."/>
            <person name="Haridas S."/>
            <person name="Kuo A."/>
            <person name="Mondo S."/>
            <person name="Pangilinan J."/>
            <person name="Riley R."/>
            <person name="LaButti K."/>
            <person name="Andreopoulos B."/>
            <person name="Lipzen A."/>
            <person name="Chen C."/>
            <person name="Yan M."/>
            <person name="Daum C."/>
            <person name="Ng V."/>
            <person name="Clum A."/>
            <person name="Steindorff A."/>
            <person name="Ohm R.A."/>
            <person name="Martin F."/>
            <person name="Silar P."/>
            <person name="Natvig D.O."/>
            <person name="Lalanne C."/>
            <person name="Gautier V."/>
            <person name="Ament-Velasquez S.L."/>
            <person name="Kruys A."/>
            <person name="Hutchinson M.I."/>
            <person name="Powell A.J."/>
            <person name="Barry K."/>
            <person name="Miller A.N."/>
            <person name="Grigoriev I.V."/>
            <person name="Debuchy R."/>
            <person name="Gladieux P."/>
            <person name="Hiltunen Thoren M."/>
            <person name="Johannesson H."/>
        </authorList>
    </citation>
    <scope>NUCLEOTIDE SEQUENCE</scope>
    <source>
        <strain evidence="2">CBS 955.72</strain>
    </source>
</reference>
<protein>
    <submittedName>
        <fullName evidence="2">Uncharacterized protein</fullName>
    </submittedName>
</protein>
<name>A0AAJ0HUK5_9PEZI</name>
<evidence type="ECO:0000256" key="1">
    <source>
        <dbReference type="SAM" id="MobiDB-lite"/>
    </source>
</evidence>
<comment type="caution">
    <text evidence="2">The sequence shown here is derived from an EMBL/GenBank/DDBJ whole genome shotgun (WGS) entry which is preliminary data.</text>
</comment>
<organism evidence="2 3">
    <name type="scientific">Lasiosphaeria hispida</name>
    <dbReference type="NCBI Taxonomy" id="260671"/>
    <lineage>
        <taxon>Eukaryota</taxon>
        <taxon>Fungi</taxon>
        <taxon>Dikarya</taxon>
        <taxon>Ascomycota</taxon>
        <taxon>Pezizomycotina</taxon>
        <taxon>Sordariomycetes</taxon>
        <taxon>Sordariomycetidae</taxon>
        <taxon>Sordariales</taxon>
        <taxon>Lasiosphaeriaceae</taxon>
        <taxon>Lasiosphaeria</taxon>
    </lineage>
</organism>
<dbReference type="AlphaFoldDB" id="A0AAJ0HUK5"/>
<feature type="region of interest" description="Disordered" evidence="1">
    <location>
        <begin position="119"/>
        <end position="149"/>
    </location>
</feature>